<dbReference type="RefSeq" id="WP_106618086.1">
    <property type="nucleotide sequence ID" value="NZ_PYAX01000009.1"/>
</dbReference>
<dbReference type="InterPro" id="IPR000845">
    <property type="entry name" value="Nucleoside_phosphorylase_d"/>
</dbReference>
<reference evidence="2 3" key="1">
    <citation type="submission" date="2018-03" db="EMBL/GenBank/DDBJ databases">
        <title>Genomic Encyclopedia of Type Strains, Phase III (KMG-III): the genomes of soil and plant-associated and newly described type strains.</title>
        <authorList>
            <person name="Whitman W."/>
        </authorList>
    </citation>
    <scope>NUCLEOTIDE SEQUENCE [LARGE SCALE GENOMIC DNA]</scope>
    <source>
        <strain evidence="2 3">CGMCC 4.7097</strain>
    </source>
</reference>
<proteinExistence type="predicted"/>
<evidence type="ECO:0000313" key="2">
    <source>
        <dbReference type="EMBL" id="PSL53373.1"/>
    </source>
</evidence>
<evidence type="ECO:0000313" key="3">
    <source>
        <dbReference type="Proteomes" id="UP000241118"/>
    </source>
</evidence>
<dbReference type="OrthoDB" id="44283at2"/>
<dbReference type="GO" id="GO:0008782">
    <property type="term" value="F:adenosylhomocysteine nucleosidase activity"/>
    <property type="evidence" value="ECO:0007669"/>
    <property type="project" value="TreeGrafter"/>
</dbReference>
<name>A0A2P8I4J5_SACCR</name>
<protein>
    <submittedName>
        <fullName evidence="2">Nucleoside phosphorylase</fullName>
    </submittedName>
</protein>
<dbReference type="GO" id="GO:0009116">
    <property type="term" value="P:nucleoside metabolic process"/>
    <property type="evidence" value="ECO:0007669"/>
    <property type="project" value="InterPro"/>
</dbReference>
<dbReference type="Proteomes" id="UP000241118">
    <property type="component" value="Unassembled WGS sequence"/>
</dbReference>
<dbReference type="Gene3D" id="3.40.50.1580">
    <property type="entry name" value="Nucleoside phosphorylase domain"/>
    <property type="match status" value="1"/>
</dbReference>
<keyword evidence="3" id="KW-1185">Reference proteome</keyword>
<dbReference type="AlphaFoldDB" id="A0A2P8I4J5"/>
<organism evidence="2 3">
    <name type="scientific">Saccharothrix carnea</name>
    <dbReference type="NCBI Taxonomy" id="1280637"/>
    <lineage>
        <taxon>Bacteria</taxon>
        <taxon>Bacillati</taxon>
        <taxon>Actinomycetota</taxon>
        <taxon>Actinomycetes</taxon>
        <taxon>Pseudonocardiales</taxon>
        <taxon>Pseudonocardiaceae</taxon>
        <taxon>Saccharothrix</taxon>
    </lineage>
</organism>
<accession>A0A2P8I4J5</accession>
<sequence length="302" mass="32441">MIVILTALPVEYDAVRAHLTDLRTHRHGAGTLFDTGFLASHPTCRIALAATGMGNLSAATLTERAVVEFAPAAMLFVGIAGGLRDRLDIGDVVVGTRVYAYQGGRSDDTGFRARPRAWDVSHRIEQVAGRVSREDRWFRASPDRDGEAVPAVHFGPIAAGEVLLDSRRSDTAKQIDDHYNDAVAVEMESAGFALAGHLNNGIPTATIRAISDHADGHKYEADDAGSQVLAARNAAAFAVAVAGTLDRYDAEQRDSGKPDEHDAPYARLSNQNIARDHAHVDRQVGFDFGAGFPSAFRNGDDR</sequence>
<dbReference type="Pfam" id="PF01048">
    <property type="entry name" value="PNP_UDP_1"/>
    <property type="match status" value="1"/>
</dbReference>
<comment type="caution">
    <text evidence="2">The sequence shown here is derived from an EMBL/GenBank/DDBJ whole genome shotgun (WGS) entry which is preliminary data.</text>
</comment>
<dbReference type="InterPro" id="IPR035994">
    <property type="entry name" value="Nucleoside_phosphorylase_sf"/>
</dbReference>
<dbReference type="CDD" id="cd09008">
    <property type="entry name" value="MTAN"/>
    <property type="match status" value="1"/>
</dbReference>
<dbReference type="PANTHER" id="PTHR46832:SF1">
    <property type="entry name" value="5'-METHYLTHIOADENOSINE_S-ADENOSYLHOMOCYSTEINE NUCLEOSIDASE"/>
    <property type="match status" value="1"/>
</dbReference>
<gene>
    <name evidence="2" type="ORF">B0I31_109163</name>
</gene>
<dbReference type="PANTHER" id="PTHR46832">
    <property type="entry name" value="5'-METHYLTHIOADENOSINE/S-ADENOSYLHOMOCYSTEINE NUCLEOSIDASE"/>
    <property type="match status" value="1"/>
</dbReference>
<dbReference type="GO" id="GO:0019284">
    <property type="term" value="P:L-methionine salvage from S-adenosylmethionine"/>
    <property type="evidence" value="ECO:0007669"/>
    <property type="project" value="TreeGrafter"/>
</dbReference>
<dbReference type="GO" id="GO:0008930">
    <property type="term" value="F:methylthioadenosine nucleosidase activity"/>
    <property type="evidence" value="ECO:0007669"/>
    <property type="project" value="TreeGrafter"/>
</dbReference>
<evidence type="ECO:0000259" key="1">
    <source>
        <dbReference type="Pfam" id="PF01048"/>
    </source>
</evidence>
<dbReference type="SUPFAM" id="SSF53167">
    <property type="entry name" value="Purine and uridine phosphorylases"/>
    <property type="match status" value="1"/>
</dbReference>
<dbReference type="GO" id="GO:0005829">
    <property type="term" value="C:cytosol"/>
    <property type="evidence" value="ECO:0007669"/>
    <property type="project" value="TreeGrafter"/>
</dbReference>
<feature type="domain" description="Nucleoside phosphorylase" evidence="1">
    <location>
        <begin position="2"/>
        <end position="241"/>
    </location>
</feature>
<dbReference type="EMBL" id="PYAX01000009">
    <property type="protein sequence ID" value="PSL53373.1"/>
    <property type="molecule type" value="Genomic_DNA"/>
</dbReference>